<evidence type="ECO:0000259" key="6">
    <source>
        <dbReference type="Pfam" id="PF00108"/>
    </source>
</evidence>
<dbReference type="PANTHER" id="PTHR18919:SF138">
    <property type="entry name" value="ACETYL-COA C-ACETYLTRANSFERASE"/>
    <property type="match status" value="1"/>
</dbReference>
<keyword evidence="2 5" id="KW-0808">Transferase</keyword>
<accession>A0A450SMD2</accession>
<evidence type="ECO:0000256" key="1">
    <source>
        <dbReference type="ARBA" id="ARBA00010982"/>
    </source>
</evidence>
<dbReference type="InterPro" id="IPR020616">
    <property type="entry name" value="Thiolase_N"/>
</dbReference>
<dbReference type="PIRSF" id="PIRSF000429">
    <property type="entry name" value="Ac-CoA_Ac_transf"/>
    <property type="match status" value="1"/>
</dbReference>
<dbReference type="InterPro" id="IPR020610">
    <property type="entry name" value="Thiolase_AS"/>
</dbReference>
<protein>
    <submittedName>
        <fullName evidence="8">Acetyl-CoA C-acetyltransferase</fullName>
    </submittedName>
</protein>
<proteinExistence type="inferred from homology"/>
<dbReference type="InterPro" id="IPR002155">
    <property type="entry name" value="Thiolase"/>
</dbReference>
<evidence type="ECO:0000256" key="2">
    <source>
        <dbReference type="ARBA" id="ARBA00022679"/>
    </source>
</evidence>
<feature type="active site" description="Proton acceptor" evidence="4">
    <location>
        <position position="354"/>
    </location>
</feature>
<evidence type="ECO:0000259" key="7">
    <source>
        <dbReference type="Pfam" id="PF02803"/>
    </source>
</evidence>
<feature type="active site" description="Acyl-thioester intermediate" evidence="4">
    <location>
        <position position="92"/>
    </location>
</feature>
<sequence>MAKSSDPTVIAGAARTPMGGMNGGLSSVSAPHLGIDAIHAAVERAGIAPHDVQEVIMGTVLPAGQQGAPARQASLGAGIPASAGCTTINKMCSSGMKAAMLADCIIQTGGPGIQVVGGMESMSNAPYLVLKGRSGYRLGHGELKDHMFYDALEDPTHDGKLMGSFAEDSAESYQFTREMQDDYAITSLERAKKAIQEGLFQKEIIPVRVRKGRKEVIVDIDEQPLAPTATPEKIRSLGPAFRKEGTITAANASSISDGASAMVLMKRSEAEKRGIAPLATIVGHATFSQVPELFTTSPVFAIRDVMAQVGWTAEDVDLWEINEAFAAVTMISMHDHNLPIEKVNVHGGACSLGHPVGSSGCRIIVTLAYAMEKYGLKRGIAALCAAGGEGTAIAIERD</sequence>
<dbReference type="EMBL" id="CAADEX010000049">
    <property type="protein sequence ID" value="VFJ54931.1"/>
    <property type="molecule type" value="Genomic_DNA"/>
</dbReference>
<dbReference type="Gene3D" id="3.40.47.10">
    <property type="match status" value="2"/>
</dbReference>
<evidence type="ECO:0000256" key="5">
    <source>
        <dbReference type="RuleBase" id="RU003557"/>
    </source>
</evidence>
<dbReference type="Pfam" id="PF02803">
    <property type="entry name" value="Thiolase_C"/>
    <property type="match status" value="1"/>
</dbReference>
<feature type="active site" description="Proton acceptor" evidence="4">
    <location>
        <position position="384"/>
    </location>
</feature>
<dbReference type="CDD" id="cd00751">
    <property type="entry name" value="thiolase"/>
    <property type="match status" value="1"/>
</dbReference>
<feature type="domain" description="Thiolase C-terminal" evidence="7">
    <location>
        <begin position="276"/>
        <end position="397"/>
    </location>
</feature>
<dbReference type="PANTHER" id="PTHR18919">
    <property type="entry name" value="ACETYL-COA C-ACYLTRANSFERASE"/>
    <property type="match status" value="1"/>
</dbReference>
<dbReference type="AlphaFoldDB" id="A0A450SMD2"/>
<name>A0A450SMD2_9GAMM</name>
<gene>
    <name evidence="8" type="ORF">BECKDK2373B_GA0170837_104923</name>
</gene>
<evidence type="ECO:0000256" key="3">
    <source>
        <dbReference type="ARBA" id="ARBA00023315"/>
    </source>
</evidence>
<dbReference type="Pfam" id="PF00108">
    <property type="entry name" value="Thiolase_N"/>
    <property type="match status" value="1"/>
</dbReference>
<comment type="similarity">
    <text evidence="1 5">Belongs to the thiolase-like superfamily. Thiolase family.</text>
</comment>
<dbReference type="GO" id="GO:0003988">
    <property type="term" value="F:acetyl-CoA C-acyltransferase activity"/>
    <property type="evidence" value="ECO:0007669"/>
    <property type="project" value="UniProtKB-ARBA"/>
</dbReference>
<dbReference type="NCBIfam" id="TIGR01930">
    <property type="entry name" value="AcCoA-C-Actrans"/>
    <property type="match status" value="1"/>
</dbReference>
<evidence type="ECO:0000313" key="8">
    <source>
        <dbReference type="EMBL" id="VFJ54931.1"/>
    </source>
</evidence>
<evidence type="ECO:0000256" key="4">
    <source>
        <dbReference type="PIRSR" id="PIRSR000429-1"/>
    </source>
</evidence>
<dbReference type="InterPro" id="IPR016039">
    <property type="entry name" value="Thiolase-like"/>
</dbReference>
<dbReference type="PROSITE" id="PS00099">
    <property type="entry name" value="THIOLASE_3"/>
    <property type="match status" value="1"/>
</dbReference>
<feature type="domain" description="Thiolase N-terminal" evidence="6">
    <location>
        <begin position="9"/>
        <end position="268"/>
    </location>
</feature>
<reference evidence="8" key="1">
    <citation type="submission" date="2019-02" db="EMBL/GenBank/DDBJ databases">
        <authorList>
            <person name="Gruber-Vodicka R. H."/>
            <person name="Seah K. B. B."/>
        </authorList>
    </citation>
    <scope>NUCLEOTIDE SEQUENCE</scope>
    <source>
        <strain evidence="8">BECK_DK47</strain>
    </source>
</reference>
<keyword evidence="3 5" id="KW-0012">Acyltransferase</keyword>
<dbReference type="SUPFAM" id="SSF53901">
    <property type="entry name" value="Thiolase-like"/>
    <property type="match status" value="2"/>
</dbReference>
<dbReference type="InterPro" id="IPR020617">
    <property type="entry name" value="Thiolase_C"/>
</dbReference>
<organism evidence="8">
    <name type="scientific">Candidatus Kentrum sp. DK</name>
    <dbReference type="NCBI Taxonomy" id="2126562"/>
    <lineage>
        <taxon>Bacteria</taxon>
        <taxon>Pseudomonadati</taxon>
        <taxon>Pseudomonadota</taxon>
        <taxon>Gammaproteobacteria</taxon>
        <taxon>Candidatus Kentrum</taxon>
    </lineage>
</organism>